<dbReference type="AlphaFoldDB" id="A0A1J5HQZ3"/>
<dbReference type="GO" id="GO:0009307">
    <property type="term" value="P:DNA restriction-modification system"/>
    <property type="evidence" value="ECO:0007669"/>
    <property type="project" value="UniProtKB-KW"/>
</dbReference>
<dbReference type="InterPro" id="IPR000055">
    <property type="entry name" value="Restrct_endonuc_typeI_TRD"/>
</dbReference>
<dbReference type="EMBL" id="MNZM01000113">
    <property type="protein sequence ID" value="OIP82446.1"/>
    <property type="molecule type" value="Genomic_DNA"/>
</dbReference>
<dbReference type="Pfam" id="PF01420">
    <property type="entry name" value="Methylase_S"/>
    <property type="match status" value="1"/>
</dbReference>
<gene>
    <name evidence="5" type="ORF">AUK04_04690</name>
</gene>
<keyword evidence="3" id="KW-0238">DNA-binding</keyword>
<sequence>MKTNWQTKKLEECLEYVTYTKKIQRKDFLKSGDYPIVSQEKDLINGYWDNKKDLFQVRVPLVVFGDHTQILKYVDFDFVLGADGVKILQPKKFLDPKFFYYFLQGIDLKSLGYARHYRLLRENNILFPESLSEQKAIVKKLDELVGKTKRLETIYQQKIDDLEELKKSILQKAFNGKL</sequence>
<dbReference type="SUPFAM" id="SSF116734">
    <property type="entry name" value="DNA methylase specificity domain"/>
    <property type="match status" value="1"/>
</dbReference>
<proteinExistence type="inferred from homology"/>
<feature type="domain" description="Type I restriction modification DNA specificity" evidence="4">
    <location>
        <begin position="4"/>
        <end position="153"/>
    </location>
</feature>
<evidence type="ECO:0000259" key="4">
    <source>
        <dbReference type="Pfam" id="PF01420"/>
    </source>
</evidence>
<organism evidence="5 6">
    <name type="scientific">Candidatus Roizmanbacteria bacterium CG2_30_33_16</name>
    <dbReference type="NCBI Taxonomy" id="1805340"/>
    <lineage>
        <taxon>Bacteria</taxon>
        <taxon>Candidatus Roizmaniibacteriota</taxon>
    </lineage>
</organism>
<dbReference type="GO" id="GO:0003677">
    <property type="term" value="F:DNA binding"/>
    <property type="evidence" value="ECO:0007669"/>
    <property type="project" value="UniProtKB-KW"/>
</dbReference>
<comment type="caution">
    <text evidence="5">The sequence shown here is derived from an EMBL/GenBank/DDBJ whole genome shotgun (WGS) entry which is preliminary data.</text>
</comment>
<accession>A0A1J5HQZ3</accession>
<evidence type="ECO:0000256" key="2">
    <source>
        <dbReference type="ARBA" id="ARBA00022747"/>
    </source>
</evidence>
<evidence type="ECO:0000256" key="1">
    <source>
        <dbReference type="ARBA" id="ARBA00010923"/>
    </source>
</evidence>
<evidence type="ECO:0000313" key="6">
    <source>
        <dbReference type="Proteomes" id="UP000183758"/>
    </source>
</evidence>
<dbReference type="Gene3D" id="1.10.287.1120">
    <property type="entry name" value="Bipartite methylase S protein"/>
    <property type="match status" value="1"/>
</dbReference>
<dbReference type="Proteomes" id="UP000183758">
    <property type="component" value="Unassembled WGS sequence"/>
</dbReference>
<dbReference type="InterPro" id="IPR044946">
    <property type="entry name" value="Restrct_endonuc_typeI_TRD_sf"/>
</dbReference>
<comment type="similarity">
    <text evidence="1">Belongs to the type-I restriction system S methylase family.</text>
</comment>
<evidence type="ECO:0000313" key="5">
    <source>
        <dbReference type="EMBL" id="OIP82446.1"/>
    </source>
</evidence>
<reference evidence="5 6" key="1">
    <citation type="journal article" date="2016" name="Environ. Microbiol.">
        <title>Genomic resolution of a cold subsurface aquifer community provides metabolic insights for novel microbes adapted to high CO concentrations.</title>
        <authorList>
            <person name="Probst A.J."/>
            <person name="Castelle C.J."/>
            <person name="Singh A."/>
            <person name="Brown C.T."/>
            <person name="Anantharaman K."/>
            <person name="Sharon I."/>
            <person name="Hug L.A."/>
            <person name="Burstein D."/>
            <person name="Emerson J.B."/>
            <person name="Thomas B.C."/>
            <person name="Banfield J.F."/>
        </authorList>
    </citation>
    <scope>NUCLEOTIDE SEQUENCE [LARGE SCALE GENOMIC DNA]</scope>
    <source>
        <strain evidence="5">CG2_30_33_16</strain>
    </source>
</reference>
<keyword evidence="2" id="KW-0680">Restriction system</keyword>
<dbReference type="Gene3D" id="3.90.220.20">
    <property type="entry name" value="DNA methylase specificity domains"/>
    <property type="match status" value="1"/>
</dbReference>
<evidence type="ECO:0000256" key="3">
    <source>
        <dbReference type="ARBA" id="ARBA00023125"/>
    </source>
</evidence>
<protein>
    <recommendedName>
        <fullName evidence="4">Type I restriction modification DNA specificity domain-containing protein</fullName>
    </recommendedName>
</protein>
<name>A0A1J5HQZ3_9BACT</name>